<dbReference type="Pfam" id="PF12796">
    <property type="entry name" value="Ank_2"/>
    <property type="match status" value="3"/>
</dbReference>
<dbReference type="STRING" id="656916.A0A2G7FNW8"/>
<keyword evidence="2 3" id="KW-0040">ANK repeat</keyword>
<proteinExistence type="predicted"/>
<feature type="repeat" description="ANK" evidence="3">
    <location>
        <begin position="137"/>
        <end position="169"/>
    </location>
</feature>
<accession>A0A2G7FNW8</accession>
<organism evidence="4 5">
    <name type="scientific">Aspergillus arachidicola</name>
    <dbReference type="NCBI Taxonomy" id="656916"/>
    <lineage>
        <taxon>Eukaryota</taxon>
        <taxon>Fungi</taxon>
        <taxon>Dikarya</taxon>
        <taxon>Ascomycota</taxon>
        <taxon>Pezizomycotina</taxon>
        <taxon>Eurotiomycetes</taxon>
        <taxon>Eurotiomycetidae</taxon>
        <taxon>Eurotiales</taxon>
        <taxon>Aspergillaceae</taxon>
        <taxon>Aspergillus</taxon>
        <taxon>Aspergillus subgen. Circumdati</taxon>
    </lineage>
</organism>
<dbReference type="PRINTS" id="PR01415">
    <property type="entry name" value="ANKYRIN"/>
</dbReference>
<feature type="repeat" description="ANK" evidence="3">
    <location>
        <begin position="280"/>
        <end position="312"/>
    </location>
</feature>
<feature type="repeat" description="ANK" evidence="3">
    <location>
        <begin position="102"/>
        <end position="134"/>
    </location>
</feature>
<evidence type="ECO:0000256" key="3">
    <source>
        <dbReference type="PROSITE-ProRule" id="PRU00023"/>
    </source>
</evidence>
<name>A0A2G7FNW8_9EURO</name>
<evidence type="ECO:0000256" key="2">
    <source>
        <dbReference type="ARBA" id="ARBA00023043"/>
    </source>
</evidence>
<keyword evidence="5" id="KW-1185">Reference proteome</keyword>
<feature type="repeat" description="ANK" evidence="3">
    <location>
        <begin position="247"/>
        <end position="279"/>
    </location>
</feature>
<dbReference type="AlphaFoldDB" id="A0A2G7FNW8"/>
<gene>
    <name evidence="4" type="ORF">AARAC_000164</name>
</gene>
<dbReference type="PROSITE" id="PS50297">
    <property type="entry name" value="ANK_REP_REGION"/>
    <property type="match status" value="4"/>
</dbReference>
<comment type="caution">
    <text evidence="4">The sequence shown here is derived from an EMBL/GenBank/DDBJ whole genome shotgun (WGS) entry which is preliminary data.</text>
</comment>
<dbReference type="InterPro" id="IPR036770">
    <property type="entry name" value="Ankyrin_rpt-contain_sf"/>
</dbReference>
<dbReference type="PANTHER" id="PTHR24173:SF74">
    <property type="entry name" value="ANKYRIN REPEAT DOMAIN-CONTAINING PROTEIN 16"/>
    <property type="match status" value="1"/>
</dbReference>
<evidence type="ECO:0000313" key="5">
    <source>
        <dbReference type="Proteomes" id="UP000231358"/>
    </source>
</evidence>
<reference evidence="4 5" key="1">
    <citation type="submission" date="2017-05" db="EMBL/GenBank/DDBJ databases">
        <title>Genome sequence for an aflatoxigenic pathogen of Argentinian peanut, Aspergillus arachidicola.</title>
        <authorList>
            <person name="Moore G."/>
            <person name="Beltz S.B."/>
            <person name="Mack B.M."/>
        </authorList>
    </citation>
    <scope>NUCLEOTIDE SEQUENCE [LARGE SCALE GENOMIC DNA]</scope>
    <source>
        <strain evidence="4 5">CBS 117610</strain>
    </source>
</reference>
<dbReference type="InterPro" id="IPR002110">
    <property type="entry name" value="Ankyrin_rpt"/>
</dbReference>
<feature type="repeat" description="ANK" evidence="3">
    <location>
        <begin position="170"/>
        <end position="203"/>
    </location>
</feature>
<sequence length="314" mass="34155">MSPPEQTVIARFRDVNLRVFRRRNGQLDTDGEGKDGGISLKIAARNGDTRLVQHLLWIMEGAKASGPSILSLMISAPEYQTILTSFVPSEEPSRTEVLASVTGRTPLSCAAEMGHTAVVHILLERGEDVNEKDTSGTQKAPIYWAADHSHAETVDILLQQGAHVEAVDANRDTPLCLAVQASHVELVELLLHKYNANVNARTRKGLTPSNDLINIRAPGKQEVNGCKMIMNYLIQKGSNIKARTESIGLPPLMLAIFSSCIDALELLLQYGADIEAQDSAGRTTLALAVAFGNLNMVKLLLDHNAKPDNLDQTH</sequence>
<dbReference type="Proteomes" id="UP000231358">
    <property type="component" value="Unassembled WGS sequence"/>
</dbReference>
<dbReference type="EMBL" id="NEXV01000528">
    <property type="protein sequence ID" value="PIG82337.1"/>
    <property type="molecule type" value="Genomic_DNA"/>
</dbReference>
<dbReference type="PROSITE" id="PS50088">
    <property type="entry name" value="ANK_REPEAT"/>
    <property type="match status" value="5"/>
</dbReference>
<keyword evidence="1" id="KW-0677">Repeat</keyword>
<evidence type="ECO:0000313" key="4">
    <source>
        <dbReference type="EMBL" id="PIG82337.1"/>
    </source>
</evidence>
<dbReference type="PANTHER" id="PTHR24173">
    <property type="entry name" value="ANKYRIN REPEAT CONTAINING"/>
    <property type="match status" value="1"/>
</dbReference>
<evidence type="ECO:0000256" key="1">
    <source>
        <dbReference type="ARBA" id="ARBA00022737"/>
    </source>
</evidence>
<protein>
    <submittedName>
        <fullName evidence="4">Uncharacterized protein</fullName>
    </submittedName>
</protein>
<dbReference type="SUPFAM" id="SSF48403">
    <property type="entry name" value="Ankyrin repeat"/>
    <property type="match status" value="1"/>
</dbReference>
<dbReference type="SMART" id="SM00248">
    <property type="entry name" value="ANK"/>
    <property type="match status" value="5"/>
</dbReference>
<dbReference type="Gene3D" id="1.25.40.20">
    <property type="entry name" value="Ankyrin repeat-containing domain"/>
    <property type="match status" value="2"/>
</dbReference>